<comment type="similarity">
    <text evidence="1">Belongs to the UPF0065 (bug) family.</text>
</comment>
<gene>
    <name evidence="3" type="ORF">AACH11_24655</name>
</gene>
<accession>A0ABU9BJP5</accession>
<dbReference type="PANTHER" id="PTHR42928:SF5">
    <property type="entry name" value="BLR1237 PROTEIN"/>
    <property type="match status" value="1"/>
</dbReference>
<dbReference type="PANTHER" id="PTHR42928">
    <property type="entry name" value="TRICARBOXYLATE-BINDING PROTEIN"/>
    <property type="match status" value="1"/>
</dbReference>
<dbReference type="SUPFAM" id="SSF53850">
    <property type="entry name" value="Periplasmic binding protein-like II"/>
    <property type="match status" value="1"/>
</dbReference>
<comment type="caution">
    <text evidence="3">The sequence shown here is derived from an EMBL/GenBank/DDBJ whole genome shotgun (WGS) entry which is preliminary data.</text>
</comment>
<organism evidence="3 4">
    <name type="scientific">Pseudaquabacterium rugosum</name>
    <dbReference type="NCBI Taxonomy" id="2984194"/>
    <lineage>
        <taxon>Bacteria</taxon>
        <taxon>Pseudomonadati</taxon>
        <taxon>Pseudomonadota</taxon>
        <taxon>Betaproteobacteria</taxon>
        <taxon>Burkholderiales</taxon>
        <taxon>Sphaerotilaceae</taxon>
        <taxon>Pseudaquabacterium</taxon>
    </lineage>
</organism>
<dbReference type="Gene3D" id="3.40.190.10">
    <property type="entry name" value="Periplasmic binding protein-like II"/>
    <property type="match status" value="1"/>
</dbReference>
<evidence type="ECO:0000256" key="2">
    <source>
        <dbReference type="SAM" id="MobiDB-lite"/>
    </source>
</evidence>
<proteinExistence type="inferred from homology"/>
<evidence type="ECO:0000313" key="4">
    <source>
        <dbReference type="Proteomes" id="UP001368500"/>
    </source>
</evidence>
<dbReference type="RefSeq" id="WP_341376945.1">
    <property type="nucleotide sequence ID" value="NZ_JBBUTF010000044.1"/>
</dbReference>
<feature type="region of interest" description="Disordered" evidence="2">
    <location>
        <begin position="1"/>
        <end position="34"/>
    </location>
</feature>
<evidence type="ECO:0000313" key="3">
    <source>
        <dbReference type="EMBL" id="MEK8029160.1"/>
    </source>
</evidence>
<dbReference type="InterPro" id="IPR042100">
    <property type="entry name" value="Bug_dom1"/>
</dbReference>
<dbReference type="Gene3D" id="3.40.190.150">
    <property type="entry name" value="Bordetella uptake gene, domain 1"/>
    <property type="match status" value="1"/>
</dbReference>
<dbReference type="EMBL" id="JBBUTF010000044">
    <property type="protein sequence ID" value="MEK8029160.1"/>
    <property type="molecule type" value="Genomic_DNA"/>
</dbReference>
<dbReference type="CDD" id="cd13578">
    <property type="entry name" value="PBP2_Bug27"/>
    <property type="match status" value="1"/>
</dbReference>
<protein>
    <submittedName>
        <fullName evidence="3">Tripartite tricarboxylate transporter substrate binding protein</fullName>
    </submittedName>
</protein>
<dbReference type="PIRSF" id="PIRSF017082">
    <property type="entry name" value="YflP"/>
    <property type="match status" value="1"/>
</dbReference>
<dbReference type="Pfam" id="PF03401">
    <property type="entry name" value="TctC"/>
    <property type="match status" value="1"/>
</dbReference>
<dbReference type="InterPro" id="IPR005064">
    <property type="entry name" value="BUG"/>
</dbReference>
<evidence type="ECO:0000256" key="1">
    <source>
        <dbReference type="ARBA" id="ARBA00006987"/>
    </source>
</evidence>
<sequence length="356" mass="37407">MTRPTMPHADQALARTHADQPEGTAATAATRPHRPAQSWPLRAIALAACAAVLPAHAAWPDKPVKVIVPCPAGCSLDTIARALSEPLRARWGQPLVIENKAGAGGTLGMDAVAKAAPDGHTVGLGFNGPIAFAPYLYKRLPYQPERDLLPVILTTSQPNVLAVRADHPARTLPEFITWARKEGGKLNYGSVGNGSSSHLTAELMLTQIGVDAVHVPYAGSPPAATALVGGETQMLFTVEPPLLPLVQGGRLRLLATTGLKRMDGHPELPTLAESGLPGFEALAWNGVFAPAGTPSAVVERMNADIQAVLQLPAVRESLIRQGLVPGGGSAASFRSFIQEESRKWGAVIRKVGITID</sequence>
<keyword evidence="4" id="KW-1185">Reference proteome</keyword>
<name>A0ABU9BJP5_9BURK</name>
<reference evidence="3 4" key="1">
    <citation type="submission" date="2024-04" db="EMBL/GenBank/DDBJ databases">
        <title>Novel species of the genus Ideonella isolated from streams.</title>
        <authorList>
            <person name="Lu H."/>
        </authorList>
    </citation>
    <scope>NUCLEOTIDE SEQUENCE [LARGE SCALE GENOMIC DNA]</scope>
    <source>
        <strain evidence="3 4">BYS139W</strain>
    </source>
</reference>
<dbReference type="Proteomes" id="UP001368500">
    <property type="component" value="Unassembled WGS sequence"/>
</dbReference>